<keyword evidence="2 4" id="KW-0489">Methyltransferase</keyword>
<dbReference type="STRING" id="321763.SAMN04488692_10973"/>
<dbReference type="InterPro" id="IPR010426">
    <property type="entry name" value="MTTB_MeTrfase"/>
</dbReference>
<proteinExistence type="inferred from homology"/>
<accession>A0A1G9N140</accession>
<protein>
    <submittedName>
        <fullName evidence="4">Trimethylamine---corrinoid protein Co-methyltransferase</fullName>
    </submittedName>
</protein>
<name>A0A1G9N140_9FIRM</name>
<keyword evidence="3 4" id="KW-0808">Transferase</keyword>
<evidence type="ECO:0000256" key="2">
    <source>
        <dbReference type="ARBA" id="ARBA00022603"/>
    </source>
</evidence>
<dbReference type="OrthoDB" id="5418352at2"/>
<evidence type="ECO:0000313" key="4">
    <source>
        <dbReference type="EMBL" id="SDL80208.1"/>
    </source>
</evidence>
<dbReference type="Gene3D" id="3.20.20.480">
    <property type="entry name" value="Trimethylamine methyltransferase-like"/>
    <property type="match status" value="1"/>
</dbReference>
<gene>
    <name evidence="4" type="ORF">SAMN04488692_10973</name>
</gene>
<dbReference type="EMBL" id="FNGO01000009">
    <property type="protein sequence ID" value="SDL80208.1"/>
    <property type="molecule type" value="Genomic_DNA"/>
</dbReference>
<dbReference type="InterPro" id="IPR038601">
    <property type="entry name" value="MttB-like_sf"/>
</dbReference>
<dbReference type="Proteomes" id="UP000199476">
    <property type="component" value="Unassembled WGS sequence"/>
</dbReference>
<organism evidence="4 5">
    <name type="scientific">Halarsenatibacter silvermanii</name>
    <dbReference type="NCBI Taxonomy" id="321763"/>
    <lineage>
        <taxon>Bacteria</taxon>
        <taxon>Bacillati</taxon>
        <taxon>Bacillota</taxon>
        <taxon>Clostridia</taxon>
        <taxon>Halanaerobiales</taxon>
        <taxon>Halarsenatibacteraceae</taxon>
        <taxon>Halarsenatibacter</taxon>
    </lineage>
</organism>
<evidence type="ECO:0000313" key="5">
    <source>
        <dbReference type="Proteomes" id="UP000199476"/>
    </source>
</evidence>
<dbReference type="GO" id="GO:0015948">
    <property type="term" value="P:methanogenesis"/>
    <property type="evidence" value="ECO:0007669"/>
    <property type="project" value="InterPro"/>
</dbReference>
<dbReference type="AlphaFoldDB" id="A0A1G9N140"/>
<keyword evidence="5" id="KW-1185">Reference proteome</keyword>
<evidence type="ECO:0000256" key="3">
    <source>
        <dbReference type="ARBA" id="ARBA00022679"/>
    </source>
</evidence>
<comment type="similarity">
    <text evidence="1">Belongs to the trimethylamine methyltransferase family.</text>
</comment>
<reference evidence="4 5" key="1">
    <citation type="submission" date="2016-10" db="EMBL/GenBank/DDBJ databases">
        <authorList>
            <person name="de Groot N.N."/>
        </authorList>
    </citation>
    <scope>NUCLEOTIDE SEQUENCE [LARGE SCALE GENOMIC DNA]</scope>
    <source>
        <strain evidence="4 5">SLAS-1</strain>
    </source>
</reference>
<dbReference type="GO" id="GO:0008168">
    <property type="term" value="F:methyltransferase activity"/>
    <property type="evidence" value="ECO:0007669"/>
    <property type="project" value="UniProtKB-KW"/>
</dbReference>
<dbReference type="Pfam" id="PF06253">
    <property type="entry name" value="MTTB"/>
    <property type="match status" value="1"/>
</dbReference>
<dbReference type="RefSeq" id="WP_089759852.1">
    <property type="nucleotide sequence ID" value="NZ_FNGO01000009.1"/>
</dbReference>
<dbReference type="GO" id="GO:0032259">
    <property type="term" value="P:methylation"/>
    <property type="evidence" value="ECO:0007669"/>
    <property type="project" value="UniProtKB-KW"/>
</dbReference>
<sequence>MIRPEDKFAINPLNYLSREDMQTIHSAAMQVLEEEGVEVYHEKAVKMLSEAGAFIEKNDSEEGARVYIPTHLAEWALDQPPTRVTLYDREGEASLYLERRNAYYGTGSDCPYLLDGFTGERRAFEYEDVEDAVRLVDSLDNIDFAMSMGLISDVDKQLSYQHEFALMLRHTTKPHVITAGDRASLKDQAEMAAAVRGGMEELKRKPIFALYDEPTSPLMHSFEAVDKLLYMAENSLPTNYSPGMMAGSTGPITMAGAMTQANAEIISGLVIHQLKNPGAPFIYGAGTSPVDMNSMQPTYSAPEAVVSQAGLTEIGRELYELPTWGFAGCSSSKLADSQAVYEASNYMMMAGVTGTNLIHDVGYLESGMTFSFDLLVMCDEIIGQIRRMMDGIRIDEEYLALDAIGRVGPGGHYLGDEHTFNHFKENWQPELTDRDTFENWQERGSTSMLDRTRGKIEDILENHETEKLSAEADKKIDAIIAEAAKREKVSSDERARK</sequence>
<evidence type="ECO:0000256" key="1">
    <source>
        <dbReference type="ARBA" id="ARBA00007137"/>
    </source>
</evidence>